<name>A0AAD8HPG5_9APIA</name>
<protein>
    <submittedName>
        <fullName evidence="2">Transcription factor and/or regulators TTF-type(Zn) family</fullName>
    </submittedName>
</protein>
<sequence>MTPKTRKYDSGYEKRKKKKREEELIESQRGALNKFFTKEPQVSTDPTDLNLNIPVDATDLNLNMHVDANVFIDGSLPAGANNNVDDVSIENNIEFDDTLAGNDTNEQTLLSKTFHFPDIYDPRTWDGLSKLIDLLVERGPKRDNTITKGPKDKFCRRFTSNLYTRVLSNGENHVGIRLKEHETSIDHDVSINLYFHCNLFIFVIDIAVTCNPNLREEHVVQPEAESYLDHSGNMFSFIEASILWYGLISLQGG</sequence>
<feature type="region of interest" description="Disordered" evidence="1">
    <location>
        <begin position="1"/>
        <end position="24"/>
    </location>
</feature>
<comment type="caution">
    <text evidence="2">The sequence shown here is derived from an EMBL/GenBank/DDBJ whole genome shotgun (WGS) entry which is preliminary data.</text>
</comment>
<evidence type="ECO:0000313" key="3">
    <source>
        <dbReference type="Proteomes" id="UP001237642"/>
    </source>
</evidence>
<dbReference type="Proteomes" id="UP001237642">
    <property type="component" value="Unassembled WGS sequence"/>
</dbReference>
<reference evidence="2" key="1">
    <citation type="submission" date="2023-02" db="EMBL/GenBank/DDBJ databases">
        <title>Genome of toxic invasive species Heracleum sosnowskyi carries increased number of genes despite the absence of recent whole-genome duplications.</title>
        <authorList>
            <person name="Schelkunov M."/>
            <person name="Shtratnikova V."/>
            <person name="Makarenko M."/>
            <person name="Klepikova A."/>
            <person name="Omelchenko D."/>
            <person name="Novikova G."/>
            <person name="Obukhova E."/>
            <person name="Bogdanov V."/>
            <person name="Penin A."/>
            <person name="Logacheva M."/>
        </authorList>
    </citation>
    <scope>NUCLEOTIDE SEQUENCE</scope>
    <source>
        <strain evidence="2">Hsosn_3</strain>
        <tissue evidence="2">Leaf</tissue>
    </source>
</reference>
<gene>
    <name evidence="2" type="ORF">POM88_037079</name>
</gene>
<accession>A0AAD8HPG5</accession>
<evidence type="ECO:0000256" key="1">
    <source>
        <dbReference type="SAM" id="MobiDB-lite"/>
    </source>
</evidence>
<keyword evidence="3" id="KW-1185">Reference proteome</keyword>
<dbReference type="EMBL" id="JAUIZM010000008">
    <property type="protein sequence ID" value="KAK1370987.1"/>
    <property type="molecule type" value="Genomic_DNA"/>
</dbReference>
<reference evidence="2" key="2">
    <citation type="submission" date="2023-05" db="EMBL/GenBank/DDBJ databases">
        <authorList>
            <person name="Schelkunov M.I."/>
        </authorList>
    </citation>
    <scope>NUCLEOTIDE SEQUENCE</scope>
    <source>
        <strain evidence="2">Hsosn_3</strain>
        <tissue evidence="2">Leaf</tissue>
    </source>
</reference>
<evidence type="ECO:0000313" key="2">
    <source>
        <dbReference type="EMBL" id="KAK1370987.1"/>
    </source>
</evidence>
<dbReference type="AlphaFoldDB" id="A0AAD8HPG5"/>
<feature type="compositionally biased region" description="Basic and acidic residues" evidence="1">
    <location>
        <begin position="1"/>
        <end position="13"/>
    </location>
</feature>
<proteinExistence type="predicted"/>
<organism evidence="2 3">
    <name type="scientific">Heracleum sosnowskyi</name>
    <dbReference type="NCBI Taxonomy" id="360622"/>
    <lineage>
        <taxon>Eukaryota</taxon>
        <taxon>Viridiplantae</taxon>
        <taxon>Streptophyta</taxon>
        <taxon>Embryophyta</taxon>
        <taxon>Tracheophyta</taxon>
        <taxon>Spermatophyta</taxon>
        <taxon>Magnoliopsida</taxon>
        <taxon>eudicotyledons</taxon>
        <taxon>Gunneridae</taxon>
        <taxon>Pentapetalae</taxon>
        <taxon>asterids</taxon>
        <taxon>campanulids</taxon>
        <taxon>Apiales</taxon>
        <taxon>Apiaceae</taxon>
        <taxon>Apioideae</taxon>
        <taxon>apioid superclade</taxon>
        <taxon>Tordylieae</taxon>
        <taxon>Tordyliinae</taxon>
        <taxon>Heracleum</taxon>
    </lineage>
</organism>